<evidence type="ECO:0008006" key="4">
    <source>
        <dbReference type="Google" id="ProtNLM"/>
    </source>
</evidence>
<dbReference type="AlphaFoldDB" id="A0A8J3AGA2"/>
<dbReference type="OrthoDB" id="529320at2"/>
<dbReference type="SUPFAM" id="SSF56112">
    <property type="entry name" value="Protein kinase-like (PK-like)"/>
    <property type="match status" value="1"/>
</dbReference>
<dbReference type="Proteomes" id="UP000626244">
    <property type="component" value="Unassembled WGS sequence"/>
</dbReference>
<feature type="compositionally biased region" description="Basic residues" evidence="1">
    <location>
        <begin position="164"/>
        <end position="197"/>
    </location>
</feature>
<sequence length="204" mass="24092">MKESLLQEIHEFSLWGEHADHFEYLASGKDGNVYTRDDFVIKVFKEDGKSSDDGMKLHRLENSIYYPQVEAYTNDFMVSERIYGDTFYQLVGHDDELRIRYENEIQEAMIDAHLVGLDAFDLHNHNIMLTNNGEIRIVDVGRFGTETTTLQFGIFRKLFGSSSNRHHRKHRRHRHHSSTSNHHHRHHNRHSHSHSYSRRSYSSS</sequence>
<protein>
    <recommendedName>
        <fullName evidence="4">Protein kinase domain-containing protein</fullName>
    </recommendedName>
</protein>
<dbReference type="EMBL" id="BMHB01000001">
    <property type="protein sequence ID" value="GGI12773.1"/>
    <property type="molecule type" value="Genomic_DNA"/>
</dbReference>
<keyword evidence="3" id="KW-1185">Reference proteome</keyword>
<reference evidence="3" key="1">
    <citation type="journal article" date="2019" name="Int. J. Syst. Evol. Microbiol.">
        <title>The Global Catalogue of Microorganisms (GCM) 10K type strain sequencing project: providing services to taxonomists for standard genome sequencing and annotation.</title>
        <authorList>
            <consortium name="The Broad Institute Genomics Platform"/>
            <consortium name="The Broad Institute Genome Sequencing Center for Infectious Disease"/>
            <person name="Wu L."/>
            <person name="Ma J."/>
        </authorList>
    </citation>
    <scope>NUCLEOTIDE SEQUENCE [LARGE SCALE GENOMIC DNA]</scope>
    <source>
        <strain evidence="3">CGMCC 1.14993</strain>
    </source>
</reference>
<proteinExistence type="predicted"/>
<feature type="region of interest" description="Disordered" evidence="1">
    <location>
        <begin position="163"/>
        <end position="204"/>
    </location>
</feature>
<comment type="caution">
    <text evidence="2">The sequence shown here is derived from an EMBL/GenBank/DDBJ whole genome shotgun (WGS) entry which is preliminary data.</text>
</comment>
<dbReference type="InterPro" id="IPR011009">
    <property type="entry name" value="Kinase-like_dom_sf"/>
</dbReference>
<organism evidence="2 3">
    <name type="scientific">Gottfriedia solisilvae</name>
    <dbReference type="NCBI Taxonomy" id="1516104"/>
    <lineage>
        <taxon>Bacteria</taxon>
        <taxon>Bacillati</taxon>
        <taxon>Bacillota</taxon>
        <taxon>Bacilli</taxon>
        <taxon>Bacillales</taxon>
        <taxon>Bacillaceae</taxon>
        <taxon>Gottfriedia</taxon>
    </lineage>
</organism>
<evidence type="ECO:0000256" key="1">
    <source>
        <dbReference type="SAM" id="MobiDB-lite"/>
    </source>
</evidence>
<evidence type="ECO:0000313" key="2">
    <source>
        <dbReference type="EMBL" id="GGI12773.1"/>
    </source>
</evidence>
<gene>
    <name evidence="2" type="ORF">GCM10007380_14590</name>
</gene>
<evidence type="ECO:0000313" key="3">
    <source>
        <dbReference type="Proteomes" id="UP000626244"/>
    </source>
</evidence>
<name>A0A8J3AGA2_9BACI</name>
<dbReference type="RefSeq" id="WP_087997837.1">
    <property type="nucleotide sequence ID" value="NZ_BMHB01000001.1"/>
</dbReference>
<accession>A0A8J3AGA2</accession>